<gene>
    <name evidence="1" type="ORF">DTU56_09360</name>
</gene>
<dbReference type="AlphaFoldDB" id="A0A5U8XND3"/>
<evidence type="ECO:0000313" key="1">
    <source>
        <dbReference type="EMBL" id="EBS0563325.1"/>
    </source>
</evidence>
<name>A0A5U8XND3_SALMU</name>
<reference evidence="1" key="1">
    <citation type="submission" date="2018-07" db="EMBL/GenBank/DDBJ databases">
        <authorList>
            <person name="Ashton P.M."/>
            <person name="Dallman T."/>
            <person name="Nair S."/>
            <person name="De Pinna E."/>
            <person name="Peters T."/>
            <person name="Grant K."/>
        </authorList>
    </citation>
    <scope>NUCLEOTIDE SEQUENCE</scope>
    <source>
        <strain evidence="1">142535</strain>
    </source>
</reference>
<protein>
    <submittedName>
        <fullName evidence="1">Uncharacterized protein</fullName>
    </submittedName>
</protein>
<sequence length="143" mass="16450">MEYTFENVTTRKYTVGVCTITWMDNGNQRKATLSLNGKEMCKWEENEEGRWIASAAIEFMDRLKKRKFSHENTFCIYACIGRMLEAPHAGLHWQDFHRPGSVGSAITRAQAMCGLIFRVNKKYQTPSTRSSINTADVSRTHLH</sequence>
<dbReference type="EMBL" id="AAGUDP010000006">
    <property type="protein sequence ID" value="EBS0563325.1"/>
    <property type="molecule type" value="Genomic_DNA"/>
</dbReference>
<organism evidence="1">
    <name type="scientific">Salmonella muenchen</name>
    <dbReference type="NCBI Taxonomy" id="596"/>
    <lineage>
        <taxon>Bacteria</taxon>
        <taxon>Pseudomonadati</taxon>
        <taxon>Pseudomonadota</taxon>
        <taxon>Gammaproteobacteria</taxon>
        <taxon>Enterobacterales</taxon>
        <taxon>Enterobacteriaceae</taxon>
        <taxon>Salmonella</taxon>
    </lineage>
</organism>
<proteinExistence type="predicted"/>
<accession>A0A5U8XND3</accession>
<comment type="caution">
    <text evidence="1">The sequence shown here is derived from an EMBL/GenBank/DDBJ whole genome shotgun (WGS) entry which is preliminary data.</text>
</comment>